<dbReference type="InterPro" id="IPR029045">
    <property type="entry name" value="ClpP/crotonase-like_dom_sf"/>
</dbReference>
<dbReference type="GO" id="GO:0016020">
    <property type="term" value="C:membrane"/>
    <property type="evidence" value="ECO:0007669"/>
    <property type="project" value="UniProtKB-SubCell"/>
</dbReference>
<keyword evidence="3 5" id="KW-1133">Transmembrane helix</keyword>
<protein>
    <submittedName>
        <fullName evidence="9">Nodulation protein NfeD</fullName>
    </submittedName>
</protein>
<comment type="subcellular location">
    <subcellularLocation>
        <location evidence="1">Membrane</location>
        <topology evidence="1">Multi-pass membrane protein</topology>
    </subcellularLocation>
</comment>
<dbReference type="InterPro" id="IPR056739">
    <property type="entry name" value="NfeD_membrane"/>
</dbReference>
<dbReference type="OrthoDB" id="5289056at2"/>
<dbReference type="PANTHER" id="PTHR33507:SF4">
    <property type="entry name" value="NODULATION COMPETITIVENESS PROTEIN NFED"/>
    <property type="match status" value="1"/>
</dbReference>
<accession>A0A5M6IST5</accession>
<dbReference type="RefSeq" id="WP_150042362.1">
    <property type="nucleotide sequence ID" value="NZ_OW485601.1"/>
</dbReference>
<dbReference type="Proteomes" id="UP000325255">
    <property type="component" value="Unassembled WGS sequence"/>
</dbReference>
<evidence type="ECO:0000259" key="7">
    <source>
        <dbReference type="Pfam" id="PF24961"/>
    </source>
</evidence>
<dbReference type="Pfam" id="PF01957">
    <property type="entry name" value="NfeD"/>
    <property type="match status" value="1"/>
</dbReference>
<evidence type="ECO:0000256" key="1">
    <source>
        <dbReference type="ARBA" id="ARBA00004141"/>
    </source>
</evidence>
<reference evidence="9 10" key="1">
    <citation type="submission" date="2019-09" db="EMBL/GenBank/DDBJ databases">
        <title>Genome sequence of Rhodovastum atsumiense, a diverse member of the Acetobacteraceae family of non-sulfur purple photosynthetic bacteria.</title>
        <authorList>
            <person name="Meyer T."/>
            <person name="Kyndt J."/>
        </authorList>
    </citation>
    <scope>NUCLEOTIDE SEQUENCE [LARGE SCALE GENOMIC DNA]</scope>
    <source>
        <strain evidence="9 10">DSM 21279</strain>
    </source>
</reference>
<dbReference type="SUPFAM" id="SSF141322">
    <property type="entry name" value="NfeD domain-like"/>
    <property type="match status" value="1"/>
</dbReference>
<evidence type="ECO:0000313" key="9">
    <source>
        <dbReference type="EMBL" id="KAA5610628.1"/>
    </source>
</evidence>
<gene>
    <name evidence="9" type="ORF">F1189_18575</name>
</gene>
<feature type="domain" description="NfeD integral membrane" evidence="7">
    <location>
        <begin position="255"/>
        <end position="365"/>
    </location>
</feature>
<dbReference type="InterPro" id="IPR052165">
    <property type="entry name" value="Membrane_assoc_protease"/>
</dbReference>
<proteinExistence type="predicted"/>
<feature type="transmembrane region" description="Helical" evidence="5">
    <location>
        <begin position="353"/>
        <end position="372"/>
    </location>
</feature>
<dbReference type="EMBL" id="VWPK01000030">
    <property type="protein sequence ID" value="KAA5610628.1"/>
    <property type="molecule type" value="Genomic_DNA"/>
</dbReference>
<dbReference type="Gene3D" id="2.40.50.140">
    <property type="entry name" value="Nucleic acid-binding proteins"/>
    <property type="match status" value="1"/>
</dbReference>
<feature type="domain" description="NfeD-like C-terminal" evidence="6">
    <location>
        <begin position="386"/>
        <end position="441"/>
    </location>
</feature>
<dbReference type="AlphaFoldDB" id="A0A5M6IST5"/>
<dbReference type="InterPro" id="IPR012340">
    <property type="entry name" value="NA-bd_OB-fold"/>
</dbReference>
<organism evidence="9 10">
    <name type="scientific">Rhodovastum atsumiense</name>
    <dbReference type="NCBI Taxonomy" id="504468"/>
    <lineage>
        <taxon>Bacteria</taxon>
        <taxon>Pseudomonadati</taxon>
        <taxon>Pseudomonadota</taxon>
        <taxon>Alphaproteobacteria</taxon>
        <taxon>Acetobacterales</taxon>
        <taxon>Acetobacteraceae</taxon>
        <taxon>Rhodovastum</taxon>
    </lineage>
</organism>
<feature type="transmembrane region" description="Helical" evidence="5">
    <location>
        <begin position="275"/>
        <end position="292"/>
    </location>
</feature>
<evidence type="ECO:0000256" key="3">
    <source>
        <dbReference type="ARBA" id="ARBA00022989"/>
    </source>
</evidence>
<evidence type="ECO:0000259" key="6">
    <source>
        <dbReference type="Pfam" id="PF01957"/>
    </source>
</evidence>
<keyword evidence="10" id="KW-1185">Reference proteome</keyword>
<name>A0A5M6IST5_9PROT</name>
<evidence type="ECO:0000256" key="2">
    <source>
        <dbReference type="ARBA" id="ARBA00022692"/>
    </source>
</evidence>
<dbReference type="PANTHER" id="PTHR33507">
    <property type="entry name" value="INNER MEMBRANE PROTEIN YBBJ"/>
    <property type="match status" value="1"/>
</dbReference>
<comment type="caution">
    <text evidence="9">The sequence shown here is derived from an EMBL/GenBank/DDBJ whole genome shotgun (WGS) entry which is preliminary data.</text>
</comment>
<dbReference type="SUPFAM" id="SSF52096">
    <property type="entry name" value="ClpP/crotonase"/>
    <property type="match status" value="1"/>
</dbReference>
<dbReference type="Pfam" id="PF24961">
    <property type="entry name" value="NfeD_membrane"/>
    <property type="match status" value="1"/>
</dbReference>
<evidence type="ECO:0000259" key="8">
    <source>
        <dbReference type="Pfam" id="PF25145"/>
    </source>
</evidence>
<dbReference type="FunFam" id="3.90.226.10:FF:000089">
    <property type="entry name" value="Membrane-bound serine protease"/>
    <property type="match status" value="1"/>
</dbReference>
<feature type="transmembrane region" description="Helical" evidence="5">
    <location>
        <begin position="298"/>
        <end position="315"/>
    </location>
</feature>
<evidence type="ECO:0000256" key="4">
    <source>
        <dbReference type="ARBA" id="ARBA00023136"/>
    </source>
</evidence>
<dbReference type="CDD" id="cd07020">
    <property type="entry name" value="Clp_protease_NfeD_1"/>
    <property type="match status" value="1"/>
</dbReference>
<evidence type="ECO:0000313" key="10">
    <source>
        <dbReference type="Proteomes" id="UP000325255"/>
    </source>
</evidence>
<dbReference type="Gene3D" id="3.90.226.10">
    <property type="entry name" value="2-enoyl-CoA Hydratase, Chain A, domain 1"/>
    <property type="match status" value="1"/>
</dbReference>
<keyword evidence="2 5" id="KW-0812">Transmembrane</keyword>
<feature type="transmembrane region" description="Helical" evidence="5">
    <location>
        <begin position="245"/>
        <end position="268"/>
    </location>
</feature>
<sequence>MQGRRRRAQAWMAMLLAGAVLLGAGGAARGDRPLVPVIALDGAIGPATAVYVVRNLHLAVQDHATAVVLRLDTPGGLDSAMREIVRAMLASPVPVIGYVAPAGARAASAGTYILYASAIAAMAPGTNLGAATPVPLGGEAPLPGPARPLDAGRLKAVNDAAAYIRGLAALHGRNAAWAERAVREAVSLSYEAALREHVVDLVASGLPDLLAAADGREVVAAGRPVRLATRDAVIRPVAPDWRDRLLATLTNPGLLYLLLLAGMAGIAFELSHPGILAPGVLGVICLLLASYGLNLLPIDHAGAALLLFGLALMVAEAWVPSFGALGIGGAAAFLIGSLMMFEDPGFRPPLALILGATLACLALFAGVLAMLLRARRRPVVSGDAMLIGAAGQVTAWHGTEGQVCVRGEYWNARSNAGPGRALVVGGKVRVTGRDGLRLLVEAV</sequence>
<keyword evidence="4 5" id="KW-0472">Membrane</keyword>
<dbReference type="InterPro" id="IPR002810">
    <property type="entry name" value="NfeD-like_C"/>
</dbReference>
<dbReference type="Pfam" id="PF25145">
    <property type="entry name" value="NfeD1b_N"/>
    <property type="match status" value="1"/>
</dbReference>
<evidence type="ECO:0000256" key="5">
    <source>
        <dbReference type="SAM" id="Phobius"/>
    </source>
</evidence>
<feature type="domain" description="NfeD1b N-terminal" evidence="8">
    <location>
        <begin position="35"/>
        <end position="139"/>
    </location>
</feature>
<dbReference type="InterPro" id="IPR056738">
    <property type="entry name" value="NfeD1b_N"/>
</dbReference>